<dbReference type="EMBL" id="CAKMMW010000008">
    <property type="protein sequence ID" value="CAH1207588.1"/>
    <property type="molecule type" value="Genomic_DNA"/>
</dbReference>
<evidence type="ECO:0000259" key="1">
    <source>
        <dbReference type="Pfam" id="PF06114"/>
    </source>
</evidence>
<protein>
    <recommendedName>
        <fullName evidence="1">IrrE N-terminal-like domain-containing protein</fullName>
    </recommendedName>
</protein>
<gene>
    <name evidence="2" type="ORF">PAECIP111891_03039</name>
</gene>
<feature type="domain" description="IrrE N-terminal-like" evidence="1">
    <location>
        <begin position="40"/>
        <end position="152"/>
    </location>
</feature>
<dbReference type="InterPro" id="IPR010359">
    <property type="entry name" value="IrrE_HExxH"/>
</dbReference>
<dbReference type="Pfam" id="PF06114">
    <property type="entry name" value="Peptidase_M78"/>
    <property type="match status" value="1"/>
</dbReference>
<accession>A0ABM9CAY7</accession>
<reference evidence="2" key="1">
    <citation type="submission" date="2022-01" db="EMBL/GenBank/DDBJ databases">
        <authorList>
            <person name="Criscuolo A."/>
        </authorList>
    </citation>
    <scope>NUCLEOTIDE SEQUENCE</scope>
    <source>
        <strain evidence="2">CIP111891</strain>
    </source>
</reference>
<organism evidence="2 3">
    <name type="scientific">Paenibacillus allorhizoplanae</name>
    <dbReference type="NCBI Taxonomy" id="2905648"/>
    <lineage>
        <taxon>Bacteria</taxon>
        <taxon>Bacillati</taxon>
        <taxon>Bacillota</taxon>
        <taxon>Bacilli</taxon>
        <taxon>Bacillales</taxon>
        <taxon>Paenibacillaceae</taxon>
        <taxon>Paenibacillus</taxon>
    </lineage>
</organism>
<evidence type="ECO:0000313" key="2">
    <source>
        <dbReference type="EMBL" id="CAH1207588.1"/>
    </source>
</evidence>
<dbReference type="Proteomes" id="UP000838821">
    <property type="component" value="Unassembled WGS sequence"/>
</dbReference>
<sequence>MFHLFTHYQSTSLEQWVEALYSQLSITSPAQLTMTNLAAKLHIWVYTMDMNSMAIEKDGLFTINVDRRLSAKEQWEDFLHELCHVLRHSGNQMVMPDRYVDWQEQDASAFQLYAAIPMSMLKKLSLPEQKNEMVAFLSEEFQVTYRLANERIEQIQRRVLQGILDHEYQQFSQSQVRTYDSANWSDATRAIMNKLEQLQRKGGMADRQASRLL</sequence>
<proteinExistence type="predicted"/>
<name>A0ABM9CAY7_9BACL</name>
<evidence type="ECO:0000313" key="3">
    <source>
        <dbReference type="Proteomes" id="UP000838821"/>
    </source>
</evidence>
<dbReference type="RefSeq" id="WP_236288332.1">
    <property type="nucleotide sequence ID" value="NZ_CAKMMW010000008.1"/>
</dbReference>
<comment type="caution">
    <text evidence="2">The sequence shown here is derived from an EMBL/GenBank/DDBJ whole genome shotgun (WGS) entry which is preliminary data.</text>
</comment>
<keyword evidence="3" id="KW-1185">Reference proteome</keyword>